<dbReference type="Proteomes" id="UP000587991">
    <property type="component" value="Unassembled WGS sequence"/>
</dbReference>
<dbReference type="SUPFAM" id="SSF46785">
    <property type="entry name" value="Winged helix' DNA-binding domain"/>
    <property type="match status" value="1"/>
</dbReference>
<keyword evidence="1" id="KW-0805">Transcription regulation</keyword>
<dbReference type="SMART" id="SM00347">
    <property type="entry name" value="HTH_MARR"/>
    <property type="match status" value="1"/>
</dbReference>
<evidence type="ECO:0000256" key="1">
    <source>
        <dbReference type="ARBA" id="ARBA00023015"/>
    </source>
</evidence>
<dbReference type="AlphaFoldDB" id="A0A847S793"/>
<dbReference type="EMBL" id="JABAIM010000002">
    <property type="protein sequence ID" value="NLR75623.1"/>
    <property type="molecule type" value="Genomic_DNA"/>
</dbReference>
<name>A0A847S793_9NEIS</name>
<accession>A0A847S793</accession>
<protein>
    <submittedName>
        <fullName evidence="5">MarR family transcriptional regulator</fullName>
    </submittedName>
</protein>
<dbReference type="GO" id="GO:0003700">
    <property type="term" value="F:DNA-binding transcription factor activity"/>
    <property type="evidence" value="ECO:0007669"/>
    <property type="project" value="InterPro"/>
</dbReference>
<dbReference type="GO" id="GO:0003677">
    <property type="term" value="F:DNA binding"/>
    <property type="evidence" value="ECO:0007669"/>
    <property type="project" value="UniProtKB-KW"/>
</dbReference>
<organism evidence="5 6">
    <name type="scientific">Leeia aquatica</name>
    <dbReference type="NCBI Taxonomy" id="2725557"/>
    <lineage>
        <taxon>Bacteria</taxon>
        <taxon>Pseudomonadati</taxon>
        <taxon>Pseudomonadota</taxon>
        <taxon>Betaproteobacteria</taxon>
        <taxon>Neisseriales</taxon>
        <taxon>Leeiaceae</taxon>
        <taxon>Leeia</taxon>
    </lineage>
</organism>
<dbReference type="InterPro" id="IPR036390">
    <property type="entry name" value="WH_DNA-bd_sf"/>
</dbReference>
<dbReference type="PANTHER" id="PTHR42756">
    <property type="entry name" value="TRANSCRIPTIONAL REGULATOR, MARR"/>
    <property type="match status" value="1"/>
</dbReference>
<dbReference type="Gene3D" id="1.10.10.10">
    <property type="entry name" value="Winged helix-like DNA-binding domain superfamily/Winged helix DNA-binding domain"/>
    <property type="match status" value="1"/>
</dbReference>
<evidence type="ECO:0000259" key="4">
    <source>
        <dbReference type="PROSITE" id="PS50995"/>
    </source>
</evidence>
<evidence type="ECO:0000313" key="6">
    <source>
        <dbReference type="Proteomes" id="UP000587991"/>
    </source>
</evidence>
<keyword evidence="2" id="KW-0238">DNA-binding</keyword>
<evidence type="ECO:0000256" key="3">
    <source>
        <dbReference type="ARBA" id="ARBA00023163"/>
    </source>
</evidence>
<dbReference type="RefSeq" id="WP_168877276.1">
    <property type="nucleotide sequence ID" value="NZ_JABAIM010000002.1"/>
</dbReference>
<dbReference type="Pfam" id="PF01047">
    <property type="entry name" value="MarR"/>
    <property type="match status" value="1"/>
</dbReference>
<gene>
    <name evidence="5" type="ORF">HF682_10665</name>
</gene>
<evidence type="ECO:0000313" key="5">
    <source>
        <dbReference type="EMBL" id="NLR75623.1"/>
    </source>
</evidence>
<evidence type="ECO:0000256" key="2">
    <source>
        <dbReference type="ARBA" id="ARBA00023125"/>
    </source>
</evidence>
<feature type="domain" description="HTH marR-type" evidence="4">
    <location>
        <begin position="1"/>
        <end position="132"/>
    </location>
</feature>
<proteinExistence type="predicted"/>
<keyword evidence="6" id="KW-1185">Reference proteome</keyword>
<dbReference type="InterPro" id="IPR000835">
    <property type="entry name" value="HTH_MarR-typ"/>
</dbReference>
<dbReference type="PANTHER" id="PTHR42756:SF1">
    <property type="entry name" value="TRANSCRIPTIONAL REPRESSOR OF EMRAB OPERON"/>
    <property type="match status" value="1"/>
</dbReference>
<reference evidence="5 6" key="1">
    <citation type="submission" date="2020-04" db="EMBL/GenBank/DDBJ databases">
        <title>Draft genome of Leeia sp. IMCC25680.</title>
        <authorList>
            <person name="Song J."/>
            <person name="Cho J.-C."/>
        </authorList>
    </citation>
    <scope>NUCLEOTIDE SEQUENCE [LARGE SCALE GENOMIC DNA]</scope>
    <source>
        <strain evidence="5 6">IMCC25680</strain>
    </source>
</reference>
<sequence length="142" mass="15782">MGAVILRELARRYVQSQKQALVEYGVVGQGQCTLLTLLGRQGPLSQQQLGLLSGLEKSWVSRGVDRLVDEGWAERSIPETDKRRCMVTLTPLGQAQFAALEAYLNAHALHVLERVPQAQRAAVEAALQVLYRSLQEELEEQS</sequence>
<dbReference type="PROSITE" id="PS50995">
    <property type="entry name" value="HTH_MARR_2"/>
    <property type="match status" value="1"/>
</dbReference>
<dbReference type="InterPro" id="IPR036388">
    <property type="entry name" value="WH-like_DNA-bd_sf"/>
</dbReference>
<keyword evidence="3" id="KW-0804">Transcription</keyword>
<comment type="caution">
    <text evidence="5">The sequence shown here is derived from an EMBL/GenBank/DDBJ whole genome shotgun (WGS) entry which is preliminary data.</text>
</comment>